<dbReference type="Proteomes" id="UP000595224">
    <property type="component" value="Chromosome"/>
</dbReference>
<name>A0A7T3RFE1_9SPIR</name>
<dbReference type="GO" id="GO:0009100">
    <property type="term" value="P:glycoprotein metabolic process"/>
    <property type="evidence" value="ECO:0007669"/>
    <property type="project" value="UniProtKB-ARBA"/>
</dbReference>
<sequence length="297" mass="34295">MNLTELLLQSDIPLRELKEDEAQKLKTTLLGMFLDIQEACEKEGLSVMLGGGSCLGAVRHKGFIPWDDDLDLNMLRSDYDKFPAALEKHFPGKYNLVGPGVSENYNLPFIKIEKKGTVIKTVYEFSEENPAIGIDLFPLENVPNGKIARLWHGFWNNFYQFVGVCTKLYQRRNCPVTKLLTSTKEGKKSMSKRLFIGRLFSYKSYQKWYEKCDKVAKKYSKKETKYITVPTGRAHYFGEIQNRDDIVPPAECTFEGHKAFICKNYDKYLSSLYGDYMQIPPVDKREKHFIVDLNFGE</sequence>
<dbReference type="EMBL" id="CP064936">
    <property type="protein sequence ID" value="QQA02129.1"/>
    <property type="molecule type" value="Genomic_DNA"/>
</dbReference>
<feature type="domain" description="LicD/FKTN/FKRP nucleotidyltransferase" evidence="1">
    <location>
        <begin position="40"/>
        <end position="274"/>
    </location>
</feature>
<keyword evidence="3" id="KW-1185">Reference proteome</keyword>
<dbReference type="AlphaFoldDB" id="A0A7T3RFE1"/>
<evidence type="ECO:0000313" key="3">
    <source>
        <dbReference type="Proteomes" id="UP000595224"/>
    </source>
</evidence>
<dbReference type="InterPro" id="IPR007074">
    <property type="entry name" value="LicD/FKTN/FKRP_NTP_transf"/>
</dbReference>
<dbReference type="InterPro" id="IPR052942">
    <property type="entry name" value="LPS_cholinephosphotransferase"/>
</dbReference>
<proteinExistence type="predicted"/>
<reference evidence="2 3" key="1">
    <citation type="submission" date="2020-11" db="EMBL/GenBank/DDBJ databases">
        <title>Treponema Peruensis nv. sp., first commensal Treponema isolated from human feces.</title>
        <authorList>
            <person name="Belkhou C."/>
            <person name="Raes J."/>
        </authorList>
    </citation>
    <scope>NUCLEOTIDE SEQUENCE [LARGE SCALE GENOMIC DNA]</scope>
    <source>
        <strain evidence="2 3">RCC2812</strain>
    </source>
</reference>
<evidence type="ECO:0000313" key="2">
    <source>
        <dbReference type="EMBL" id="QQA02129.1"/>
    </source>
</evidence>
<dbReference type="PANTHER" id="PTHR43404">
    <property type="entry name" value="LIPOPOLYSACCHARIDE CHOLINEPHOSPHOTRANSFERASE LICD"/>
    <property type="match status" value="1"/>
</dbReference>
<accession>A0A7T3RFE1</accession>
<dbReference type="RefSeq" id="WP_198443591.1">
    <property type="nucleotide sequence ID" value="NZ_CBCSHE010000006.1"/>
</dbReference>
<dbReference type="Pfam" id="PF04991">
    <property type="entry name" value="LicD"/>
    <property type="match status" value="1"/>
</dbReference>
<evidence type="ECO:0000259" key="1">
    <source>
        <dbReference type="Pfam" id="PF04991"/>
    </source>
</evidence>
<protein>
    <submittedName>
        <fullName evidence="2">LicD family protein</fullName>
    </submittedName>
</protein>
<dbReference type="PANTHER" id="PTHR43404:SF2">
    <property type="entry name" value="LIPOPOLYSACCHARIDE CHOLINEPHOSPHOTRANSFERASE LICD"/>
    <property type="match status" value="1"/>
</dbReference>
<gene>
    <name evidence="2" type="ORF">IWA51_06010</name>
</gene>
<dbReference type="KEGG" id="tper:IWA51_06010"/>
<organism evidence="2 3">
    <name type="scientific">Treponema peruense</name>
    <dbReference type="NCBI Taxonomy" id="2787628"/>
    <lineage>
        <taxon>Bacteria</taxon>
        <taxon>Pseudomonadati</taxon>
        <taxon>Spirochaetota</taxon>
        <taxon>Spirochaetia</taxon>
        <taxon>Spirochaetales</taxon>
        <taxon>Treponemataceae</taxon>
        <taxon>Treponema</taxon>
    </lineage>
</organism>